<protein>
    <submittedName>
        <fullName evidence="1">Uncharacterized protein</fullName>
    </submittedName>
</protein>
<reference evidence="2" key="2">
    <citation type="submission" date="2015-01" db="EMBL/GenBank/DDBJ databases">
        <title>Evolutionary Origins and Diversification of the Mycorrhizal Mutualists.</title>
        <authorList>
            <consortium name="DOE Joint Genome Institute"/>
            <consortium name="Mycorrhizal Genomics Consortium"/>
            <person name="Kohler A."/>
            <person name="Kuo A."/>
            <person name="Nagy L.G."/>
            <person name="Floudas D."/>
            <person name="Copeland A."/>
            <person name="Barry K.W."/>
            <person name="Cichocki N."/>
            <person name="Veneault-Fourrey C."/>
            <person name="LaButti K."/>
            <person name="Lindquist E.A."/>
            <person name="Lipzen A."/>
            <person name="Lundell T."/>
            <person name="Morin E."/>
            <person name="Murat C."/>
            <person name="Riley R."/>
            <person name="Ohm R."/>
            <person name="Sun H."/>
            <person name="Tunlid A."/>
            <person name="Henrissat B."/>
            <person name="Grigoriev I.V."/>
            <person name="Hibbett D.S."/>
            <person name="Martin F."/>
        </authorList>
    </citation>
    <scope>NUCLEOTIDE SEQUENCE [LARGE SCALE GENOMIC DNA]</scope>
    <source>
        <strain evidence="2">F 1598</strain>
    </source>
</reference>
<reference evidence="1 2" key="1">
    <citation type="submission" date="2014-04" db="EMBL/GenBank/DDBJ databases">
        <authorList>
            <consortium name="DOE Joint Genome Institute"/>
            <person name="Kuo A."/>
            <person name="Tarkka M."/>
            <person name="Buscot F."/>
            <person name="Kohler A."/>
            <person name="Nagy L.G."/>
            <person name="Floudas D."/>
            <person name="Copeland A."/>
            <person name="Barry K.W."/>
            <person name="Cichocki N."/>
            <person name="Veneault-Fourrey C."/>
            <person name="LaButti K."/>
            <person name="Lindquist E.A."/>
            <person name="Lipzen A."/>
            <person name="Lundell T."/>
            <person name="Morin E."/>
            <person name="Murat C."/>
            <person name="Sun H."/>
            <person name="Tunlid A."/>
            <person name="Henrissat B."/>
            <person name="Grigoriev I.V."/>
            <person name="Hibbett D.S."/>
            <person name="Martin F."/>
            <person name="Nordberg H.P."/>
            <person name="Cantor M.N."/>
            <person name="Hua S.X."/>
        </authorList>
    </citation>
    <scope>NUCLEOTIDE SEQUENCE [LARGE SCALE GENOMIC DNA]</scope>
    <source>
        <strain evidence="1 2">F 1598</strain>
    </source>
</reference>
<keyword evidence="2" id="KW-1185">Reference proteome</keyword>
<organism evidence="1 2">
    <name type="scientific">Piloderma croceum (strain F 1598)</name>
    <dbReference type="NCBI Taxonomy" id="765440"/>
    <lineage>
        <taxon>Eukaryota</taxon>
        <taxon>Fungi</taxon>
        <taxon>Dikarya</taxon>
        <taxon>Basidiomycota</taxon>
        <taxon>Agaricomycotina</taxon>
        <taxon>Agaricomycetes</taxon>
        <taxon>Agaricomycetidae</taxon>
        <taxon>Atheliales</taxon>
        <taxon>Atheliaceae</taxon>
        <taxon>Piloderma</taxon>
    </lineage>
</organism>
<dbReference type="Proteomes" id="UP000054166">
    <property type="component" value="Unassembled WGS sequence"/>
</dbReference>
<gene>
    <name evidence="1" type="ORF">PILCRDRAFT_829591</name>
</gene>
<dbReference type="InParanoid" id="A0A0C3EYE4"/>
<evidence type="ECO:0000313" key="2">
    <source>
        <dbReference type="Proteomes" id="UP000054166"/>
    </source>
</evidence>
<dbReference type="AlphaFoldDB" id="A0A0C3EYE4"/>
<accession>A0A0C3EYE4</accession>
<name>A0A0C3EYE4_PILCF</name>
<evidence type="ECO:0000313" key="1">
    <source>
        <dbReference type="EMBL" id="KIM72751.1"/>
    </source>
</evidence>
<sequence>MLSFTRLATCSRDRIEIGPCAFGARINDGEWGCNMAVQAGQSLIGMHLHLPLLRRVKTPAKEWFAHKPWKRYKGVLCLGFHMPF</sequence>
<dbReference type="EMBL" id="KN833109">
    <property type="protein sequence ID" value="KIM72751.1"/>
    <property type="molecule type" value="Genomic_DNA"/>
</dbReference>
<dbReference type="HOGENOM" id="CLU_2528279_0_0_1"/>
<proteinExistence type="predicted"/>